<feature type="transmembrane region" description="Helical" evidence="1">
    <location>
        <begin position="888"/>
        <end position="908"/>
    </location>
</feature>
<dbReference type="Gene3D" id="3.30.70.1430">
    <property type="entry name" value="Multidrug efflux transporter AcrB pore domain"/>
    <property type="match status" value="2"/>
</dbReference>
<keyword evidence="1" id="KW-1133">Transmembrane helix</keyword>
<feature type="transmembrane region" description="Helical" evidence="1">
    <location>
        <begin position="392"/>
        <end position="410"/>
    </location>
</feature>
<evidence type="ECO:0000313" key="2">
    <source>
        <dbReference type="EMBL" id="MBR0649838.1"/>
    </source>
</evidence>
<dbReference type="Pfam" id="PF00873">
    <property type="entry name" value="ACR_tran"/>
    <property type="match status" value="1"/>
</dbReference>
<feature type="transmembrane region" description="Helical" evidence="1">
    <location>
        <begin position="858"/>
        <end position="881"/>
    </location>
</feature>
<keyword evidence="3" id="KW-1185">Reference proteome</keyword>
<name>A0ABS5EFQ4_9PROT</name>
<dbReference type="Gene3D" id="3.30.2090.10">
    <property type="entry name" value="Multidrug efflux transporter AcrB TolC docking domain, DN and DC subdomains"/>
    <property type="match status" value="2"/>
</dbReference>
<sequence length="1038" mass="109935">MSIAPDRGNISAWSIRNPVATSVLFILLAISGIAAWPMLRVNGMPDVDLPVVTITVTQPGAAPTELETQVTRRIEDAVAGISDIRHIYSAVTDGVSTTIVEFWLGKGIDEATNEVRDRIGQIRTELPADITEPVIRRMESAGGAILTYTVAAPGMSAPALSWFVDDTIVKALLSVRGVAGVARIGGADREIRVALRPDRLLAFGITANQVNAQLRQGNINLPAGRMTLGSAEQSLRTLGSAATVGALRARRILLPDGRAVRLDSLAEVTDGTAETRTAARRDGRPVIAFEVSRSRGSSEVHVADGIEARLRTLGAAHPDVTIRRVATTVTDVLDGYHAALEALVVGALLAMLVVWIFLRDWPATWIAALAMPLSLLPTIAVIWLAGFSLNSVTLLGLTLVVGVLVDDAIVEIENMVRHLRAAPEQGPRAAAFAASAEIGLAVMATTATILAVFVPVAFMPGVVGQFFREFGLTVAAAVAFSLVVARMLTPLLGAHYLRVAVTRPSARREGRIWRAFLPLLSWSLRHRFLTLAGAMALMAGTVALVPLIPQDFMPASDGGRTTLALELPPGTPLSRTERSARAATEILQARPEVASVFVSLGTIVSGEAGIGASTRTGEPRMANFIVTLRPRGERSLTQQQIEAALRPALRNIPGARIHFGADGQGGSRLQATLVGDDAETLAAAGRELERQMREVPHFAAVRSTASLQRLELQIVPDIERAADAGVTTAAIAAAARIGTTGDVDQNLARFDLPGRQIHVRTMLDEQARQDPHTLRQLRVESGTGDAVPLGNVAEIRLGSGPSSIDRLDRARRITVEAELGAMPLGEALAIVDALPIMQGLPGGVRRQDLGDAETMAELFAGFGMALGAGVLLIYLVLVLLFGGFLQPLTIMAALPLSFTGALLALLVTQQPIGISAVIGLLMLMGIVAKNSILLVEYAIMARRENGLGRDAAMLEAVRKRARPVIMTTIAMCAGMAHIAMGIGADAEFRAPMAIVAMGGLATSTLLSLLVVPVVYNCMDDVEVWLTRRAAPRGMAAGR</sequence>
<protein>
    <submittedName>
        <fullName evidence="2">Efflux RND transporter permease subunit</fullName>
    </submittedName>
</protein>
<feature type="transmembrane region" description="Helical" evidence="1">
    <location>
        <begin position="961"/>
        <end position="982"/>
    </location>
</feature>
<keyword evidence="1" id="KW-0812">Transmembrane</keyword>
<dbReference type="Gene3D" id="3.30.70.1440">
    <property type="entry name" value="Multidrug efflux transporter AcrB pore domain"/>
    <property type="match status" value="1"/>
</dbReference>
<dbReference type="Gene3D" id="1.20.1640.10">
    <property type="entry name" value="Multidrug efflux transporter AcrB transmembrane domain"/>
    <property type="match status" value="2"/>
</dbReference>
<comment type="caution">
    <text evidence="2">The sequence shown here is derived from an EMBL/GenBank/DDBJ whole genome shotgun (WGS) entry which is preliminary data.</text>
</comment>
<accession>A0ABS5EFQ4</accession>
<dbReference type="PANTHER" id="PTHR32063">
    <property type="match status" value="1"/>
</dbReference>
<dbReference type="EMBL" id="JAAEDI010000008">
    <property type="protein sequence ID" value="MBR0649838.1"/>
    <property type="molecule type" value="Genomic_DNA"/>
</dbReference>
<keyword evidence="1" id="KW-0472">Membrane</keyword>
<dbReference type="PANTHER" id="PTHR32063:SF77">
    <property type="entry name" value="ACR FAMILY TRANSPORT PROTEIN"/>
    <property type="match status" value="1"/>
</dbReference>
<reference evidence="3" key="1">
    <citation type="journal article" date="2021" name="Syst. Appl. Microbiol.">
        <title>Roseomonas hellenica sp. nov., isolated from roots of wild-growing Alkanna tinctoria.</title>
        <authorList>
            <person name="Rat A."/>
            <person name="Naranjo H.D."/>
            <person name="Lebbe L."/>
            <person name="Cnockaert M."/>
            <person name="Krigas N."/>
            <person name="Grigoriadou K."/>
            <person name="Maloupa E."/>
            <person name="Willems A."/>
        </authorList>
    </citation>
    <scope>NUCLEOTIDE SEQUENCE [LARGE SCALE GENOMIC DNA]</scope>
    <source>
        <strain evidence="3">LMG 31159</strain>
    </source>
</reference>
<evidence type="ECO:0000313" key="3">
    <source>
        <dbReference type="Proteomes" id="UP000698752"/>
    </source>
</evidence>
<dbReference type="Gene3D" id="3.30.70.1320">
    <property type="entry name" value="Multidrug efflux transporter AcrB pore domain like"/>
    <property type="match status" value="1"/>
</dbReference>
<dbReference type="RefSeq" id="WP_211868105.1">
    <property type="nucleotide sequence ID" value="NZ_JAAEDI010000008.1"/>
</dbReference>
<dbReference type="SUPFAM" id="SSF82693">
    <property type="entry name" value="Multidrug efflux transporter AcrB pore domain, PN1, PN2, PC1 and PC2 subdomains"/>
    <property type="match status" value="3"/>
</dbReference>
<gene>
    <name evidence="2" type="ORF">GXW78_09200</name>
</gene>
<feature type="transmembrane region" description="Helical" evidence="1">
    <location>
        <begin position="365"/>
        <end position="386"/>
    </location>
</feature>
<feature type="transmembrane region" description="Helical" evidence="1">
    <location>
        <begin position="528"/>
        <end position="548"/>
    </location>
</feature>
<dbReference type="InterPro" id="IPR001036">
    <property type="entry name" value="Acrflvin-R"/>
</dbReference>
<evidence type="ECO:0000256" key="1">
    <source>
        <dbReference type="SAM" id="Phobius"/>
    </source>
</evidence>
<feature type="transmembrane region" description="Helical" evidence="1">
    <location>
        <begin position="994"/>
        <end position="1018"/>
    </location>
</feature>
<dbReference type="SUPFAM" id="SSF82714">
    <property type="entry name" value="Multidrug efflux transporter AcrB TolC docking domain, DN and DC subdomains"/>
    <property type="match status" value="2"/>
</dbReference>
<feature type="transmembrane region" description="Helical" evidence="1">
    <location>
        <begin position="431"/>
        <end position="458"/>
    </location>
</feature>
<dbReference type="PRINTS" id="PR00702">
    <property type="entry name" value="ACRIFLAVINRP"/>
</dbReference>
<dbReference type="Proteomes" id="UP000698752">
    <property type="component" value="Unassembled WGS sequence"/>
</dbReference>
<dbReference type="InterPro" id="IPR027463">
    <property type="entry name" value="AcrB_DN_DC_subdom"/>
</dbReference>
<organism evidence="2 3">
    <name type="scientific">Neoroseomonas terrae</name>
    <dbReference type="NCBI Taxonomy" id="424799"/>
    <lineage>
        <taxon>Bacteria</taxon>
        <taxon>Pseudomonadati</taxon>
        <taxon>Pseudomonadota</taxon>
        <taxon>Alphaproteobacteria</taxon>
        <taxon>Acetobacterales</taxon>
        <taxon>Acetobacteraceae</taxon>
        <taxon>Neoroseomonas</taxon>
    </lineage>
</organism>
<dbReference type="SUPFAM" id="SSF82866">
    <property type="entry name" value="Multidrug efflux transporter AcrB transmembrane domain"/>
    <property type="match status" value="2"/>
</dbReference>
<feature type="transmembrane region" description="Helical" evidence="1">
    <location>
        <begin position="336"/>
        <end position="358"/>
    </location>
</feature>
<feature type="transmembrane region" description="Helical" evidence="1">
    <location>
        <begin position="470"/>
        <end position="488"/>
    </location>
</feature>
<feature type="transmembrane region" description="Helical" evidence="1">
    <location>
        <begin position="914"/>
        <end position="940"/>
    </location>
</feature>
<proteinExistence type="predicted"/>